<evidence type="ECO:0000313" key="2">
    <source>
        <dbReference type="Proteomes" id="UP000176005"/>
    </source>
</evidence>
<comment type="caution">
    <text evidence="1">The sequence shown here is derived from an EMBL/GenBank/DDBJ whole genome shotgun (WGS) entry which is preliminary data.</text>
</comment>
<dbReference type="Proteomes" id="UP000176005">
    <property type="component" value="Unassembled WGS sequence"/>
</dbReference>
<sequence length="87" mass="9335">MDAAKAEHPAGVHAAYKCGLDKVHQTYRNCTGHNEHLTVAYYEALTKEHKIKGVCKKPGTASSWKIVGPSAAMYAAHAQGRCSPGQV</sequence>
<organism evidence="1 2">
    <name type="scientific">Streptomyces nanshensis</name>
    <dbReference type="NCBI Taxonomy" id="518642"/>
    <lineage>
        <taxon>Bacteria</taxon>
        <taxon>Bacillati</taxon>
        <taxon>Actinomycetota</taxon>
        <taxon>Actinomycetes</taxon>
        <taxon>Kitasatosporales</taxon>
        <taxon>Streptomycetaceae</taxon>
        <taxon>Streptomyces</taxon>
    </lineage>
</organism>
<keyword evidence="2" id="KW-1185">Reference proteome</keyword>
<accession>A0A1E7LD63</accession>
<dbReference type="AlphaFoldDB" id="A0A1E7LD63"/>
<dbReference type="EMBL" id="LJGW01000017">
    <property type="protein sequence ID" value="OEV14147.1"/>
    <property type="molecule type" value="Genomic_DNA"/>
</dbReference>
<protein>
    <submittedName>
        <fullName evidence="1">Uncharacterized protein</fullName>
    </submittedName>
</protein>
<reference evidence="1 2" key="1">
    <citation type="journal article" date="2016" name="Front. Microbiol.">
        <title>Comparative Genomics Analysis of Streptomyces Species Reveals Their Adaptation to the Marine Environment and Their Diversity at the Genomic Level.</title>
        <authorList>
            <person name="Tian X."/>
            <person name="Zhang Z."/>
            <person name="Yang T."/>
            <person name="Chen M."/>
            <person name="Li J."/>
            <person name="Chen F."/>
            <person name="Yang J."/>
            <person name="Li W."/>
            <person name="Zhang B."/>
            <person name="Zhang Z."/>
            <person name="Wu J."/>
            <person name="Zhang C."/>
            <person name="Long L."/>
            <person name="Xiao J."/>
        </authorList>
    </citation>
    <scope>NUCLEOTIDE SEQUENCE [LARGE SCALE GENOMIC DNA]</scope>
    <source>
        <strain evidence="1 2">SCSIO 10429</strain>
    </source>
</reference>
<gene>
    <name evidence="1" type="ORF">AN218_00525</name>
</gene>
<evidence type="ECO:0000313" key="1">
    <source>
        <dbReference type="EMBL" id="OEV14147.1"/>
    </source>
</evidence>
<name>A0A1E7LD63_9ACTN</name>
<proteinExistence type="predicted"/>